<feature type="compositionally biased region" description="Basic residues" evidence="1">
    <location>
        <begin position="63"/>
        <end position="93"/>
    </location>
</feature>
<comment type="caution">
    <text evidence="2">The sequence shown here is derived from an EMBL/GenBank/DDBJ whole genome shotgun (WGS) entry which is preliminary data.</text>
</comment>
<protein>
    <submittedName>
        <fullName evidence="2">Uncharacterized protein</fullName>
    </submittedName>
</protein>
<proteinExistence type="predicted"/>
<dbReference type="RefSeq" id="XP_040741164.1">
    <property type="nucleotide sequence ID" value="XM_040891804.1"/>
</dbReference>
<keyword evidence="3" id="KW-1185">Reference proteome</keyword>
<dbReference type="EMBL" id="MCFD01000013">
    <property type="protein sequence ID" value="ORX67242.1"/>
    <property type="molecule type" value="Genomic_DNA"/>
</dbReference>
<feature type="compositionally biased region" description="Low complexity" evidence="1">
    <location>
        <begin position="119"/>
        <end position="129"/>
    </location>
</feature>
<dbReference type="AlphaFoldDB" id="A0A1Y1W185"/>
<evidence type="ECO:0000313" key="2">
    <source>
        <dbReference type="EMBL" id="ORX67242.1"/>
    </source>
</evidence>
<organism evidence="2 3">
    <name type="scientific">Linderina pennispora</name>
    <dbReference type="NCBI Taxonomy" id="61395"/>
    <lineage>
        <taxon>Eukaryota</taxon>
        <taxon>Fungi</taxon>
        <taxon>Fungi incertae sedis</taxon>
        <taxon>Zoopagomycota</taxon>
        <taxon>Kickxellomycotina</taxon>
        <taxon>Kickxellomycetes</taxon>
        <taxon>Kickxellales</taxon>
        <taxon>Kickxellaceae</taxon>
        <taxon>Linderina</taxon>
    </lineage>
</organism>
<feature type="compositionally biased region" description="Low complexity" evidence="1">
    <location>
        <begin position="44"/>
        <end position="62"/>
    </location>
</feature>
<evidence type="ECO:0000313" key="3">
    <source>
        <dbReference type="Proteomes" id="UP000193922"/>
    </source>
</evidence>
<gene>
    <name evidence="2" type="ORF">DL89DRAFT_55428</name>
</gene>
<feature type="compositionally biased region" description="Polar residues" evidence="1">
    <location>
        <begin position="1"/>
        <end position="19"/>
    </location>
</feature>
<feature type="region of interest" description="Disordered" evidence="1">
    <location>
        <begin position="1"/>
        <end position="157"/>
    </location>
</feature>
<accession>A0A1Y1W185</accession>
<dbReference type="Proteomes" id="UP000193922">
    <property type="component" value="Unassembled WGS sequence"/>
</dbReference>
<sequence>MPGSDETQTPSTNRYSFRTRTPAKPEPVPSQQTPARKRSRPTGAPANARKSAKRAASSWASLRKTKPTSKRAAAKKAPVKKTKKRVAPRKTAKAVKEEESASEAENEGAADIPEENVQADAAPAENAEATVVSGPSKRGRKPSTKRGEGSDMTPAMRSWQIRRLPINMTKHDPFVAEHLIGVGRILQTIPVSGTPNEELYEMIKMSDCLKMCGYELGVVDLKSQPFDEIYRLLSWSVHAGGPSTMPRPSPPISDGAKTILLKVVAAIGRRIREETKDMAAYHRRHANRKLMLAQKGELLPQDDKGIHRRNPLKIPAPLVDIWKVPYKKNTDEANNE</sequence>
<name>A0A1Y1W185_9FUNG</name>
<dbReference type="OrthoDB" id="5578276at2759"/>
<reference evidence="2 3" key="1">
    <citation type="submission" date="2016-07" db="EMBL/GenBank/DDBJ databases">
        <title>Pervasive Adenine N6-methylation of Active Genes in Fungi.</title>
        <authorList>
            <consortium name="DOE Joint Genome Institute"/>
            <person name="Mondo S.J."/>
            <person name="Dannebaum R.O."/>
            <person name="Kuo R.C."/>
            <person name="Labutti K."/>
            <person name="Haridas S."/>
            <person name="Kuo A."/>
            <person name="Salamov A."/>
            <person name="Ahrendt S.R."/>
            <person name="Lipzen A."/>
            <person name="Sullivan W."/>
            <person name="Andreopoulos W.B."/>
            <person name="Clum A."/>
            <person name="Lindquist E."/>
            <person name="Daum C."/>
            <person name="Ramamoorthy G.K."/>
            <person name="Gryganskyi A."/>
            <person name="Culley D."/>
            <person name="Magnuson J.K."/>
            <person name="James T.Y."/>
            <person name="O'Malley M.A."/>
            <person name="Stajich J.E."/>
            <person name="Spatafora J.W."/>
            <person name="Visel A."/>
            <person name="Grigoriev I.V."/>
        </authorList>
    </citation>
    <scope>NUCLEOTIDE SEQUENCE [LARGE SCALE GENOMIC DNA]</scope>
    <source>
        <strain evidence="2 3">ATCC 12442</strain>
    </source>
</reference>
<feature type="compositionally biased region" description="Acidic residues" evidence="1">
    <location>
        <begin position="100"/>
        <end position="114"/>
    </location>
</feature>
<dbReference type="GeneID" id="63808452"/>
<evidence type="ECO:0000256" key="1">
    <source>
        <dbReference type="SAM" id="MobiDB-lite"/>
    </source>
</evidence>